<dbReference type="InterPro" id="IPR050624">
    <property type="entry name" value="HTH-type_Tx_Regulator"/>
</dbReference>
<reference evidence="5 6" key="1">
    <citation type="submission" date="2019-11" db="EMBL/GenBank/DDBJ databases">
        <title>Genome sequences of 17 halophilic strains isolated from different environments.</title>
        <authorList>
            <person name="Furrow R.E."/>
        </authorList>
    </citation>
    <scope>NUCLEOTIDE SEQUENCE [LARGE SCALE GENOMIC DNA]</scope>
    <source>
        <strain evidence="5 6">22511_23_Filter</strain>
    </source>
</reference>
<dbReference type="InterPro" id="IPR036271">
    <property type="entry name" value="Tet_transcr_reg_TetR-rel_C_sf"/>
</dbReference>
<evidence type="ECO:0000313" key="6">
    <source>
        <dbReference type="Proteomes" id="UP000460949"/>
    </source>
</evidence>
<dbReference type="EMBL" id="WMET01000001">
    <property type="protein sequence ID" value="MYL18317.1"/>
    <property type="molecule type" value="Genomic_DNA"/>
</dbReference>
<dbReference type="AlphaFoldDB" id="A0A845DW58"/>
<organism evidence="5 6">
    <name type="scientific">Halobacillus litoralis</name>
    <dbReference type="NCBI Taxonomy" id="45668"/>
    <lineage>
        <taxon>Bacteria</taxon>
        <taxon>Bacillati</taxon>
        <taxon>Bacillota</taxon>
        <taxon>Bacilli</taxon>
        <taxon>Bacillales</taxon>
        <taxon>Bacillaceae</taxon>
        <taxon>Halobacillus</taxon>
    </lineage>
</organism>
<dbReference type="Pfam" id="PF00440">
    <property type="entry name" value="TetR_N"/>
    <property type="match status" value="1"/>
</dbReference>
<accession>A0A845DW58</accession>
<dbReference type="PROSITE" id="PS50977">
    <property type="entry name" value="HTH_TETR_2"/>
    <property type="match status" value="1"/>
</dbReference>
<gene>
    <name evidence="5" type="ORF">GLW04_00355</name>
</gene>
<dbReference type="SUPFAM" id="SSF48498">
    <property type="entry name" value="Tetracyclin repressor-like, C-terminal domain"/>
    <property type="match status" value="1"/>
</dbReference>
<dbReference type="InterPro" id="IPR001647">
    <property type="entry name" value="HTH_TetR"/>
</dbReference>
<sequence length="218" mass="25478">MKQFIIPCMISGEVWPMNGFEKRKERKKRSILDASLSLFSEYGVQKVSIQEIAAKAQVSQVTIYNYFGGKDELVFETIKKFFYERFEQFRLIVRNPDRSFKDKINHVILEKKENILHMDPGFLQTVLTDHPGIQEFVQSFTQNESIPLLMELIEQGKKEGDVHPDISFRSVLFFINAFYQALQSADHLFDESITAFTEEITHMFFYGLAGDQNQRINQ</sequence>
<evidence type="ECO:0000259" key="4">
    <source>
        <dbReference type="PROSITE" id="PS50977"/>
    </source>
</evidence>
<dbReference type="GO" id="GO:0003677">
    <property type="term" value="F:DNA binding"/>
    <property type="evidence" value="ECO:0007669"/>
    <property type="project" value="UniProtKB-UniRule"/>
</dbReference>
<keyword evidence="1" id="KW-0678">Repressor</keyword>
<feature type="DNA-binding region" description="H-T-H motif" evidence="3">
    <location>
        <begin position="48"/>
        <end position="67"/>
    </location>
</feature>
<dbReference type="PANTHER" id="PTHR43479">
    <property type="entry name" value="ACREF/ENVCD OPERON REPRESSOR-RELATED"/>
    <property type="match status" value="1"/>
</dbReference>
<comment type="caution">
    <text evidence="5">The sequence shown here is derived from an EMBL/GenBank/DDBJ whole genome shotgun (WGS) entry which is preliminary data.</text>
</comment>
<dbReference type="SUPFAM" id="SSF46689">
    <property type="entry name" value="Homeodomain-like"/>
    <property type="match status" value="1"/>
</dbReference>
<dbReference type="PANTHER" id="PTHR43479:SF21">
    <property type="entry name" value="TRANSCRIPTIONAL REGULATOR, TETR FAMILY"/>
    <property type="match status" value="1"/>
</dbReference>
<name>A0A845DW58_9BACI</name>
<dbReference type="PRINTS" id="PR00455">
    <property type="entry name" value="HTHTETR"/>
</dbReference>
<dbReference type="Gene3D" id="1.10.357.10">
    <property type="entry name" value="Tetracycline Repressor, domain 2"/>
    <property type="match status" value="1"/>
</dbReference>
<dbReference type="InterPro" id="IPR009057">
    <property type="entry name" value="Homeodomain-like_sf"/>
</dbReference>
<keyword evidence="2 3" id="KW-0238">DNA-binding</keyword>
<dbReference type="Proteomes" id="UP000460949">
    <property type="component" value="Unassembled WGS sequence"/>
</dbReference>
<evidence type="ECO:0000256" key="2">
    <source>
        <dbReference type="ARBA" id="ARBA00023125"/>
    </source>
</evidence>
<proteinExistence type="predicted"/>
<feature type="domain" description="HTH tetR-type" evidence="4">
    <location>
        <begin position="25"/>
        <end position="85"/>
    </location>
</feature>
<evidence type="ECO:0000313" key="5">
    <source>
        <dbReference type="EMBL" id="MYL18317.1"/>
    </source>
</evidence>
<evidence type="ECO:0000256" key="3">
    <source>
        <dbReference type="PROSITE-ProRule" id="PRU00335"/>
    </source>
</evidence>
<protein>
    <submittedName>
        <fullName evidence="5">TetR family transcriptional regulator</fullName>
    </submittedName>
</protein>
<evidence type="ECO:0000256" key="1">
    <source>
        <dbReference type="ARBA" id="ARBA00022491"/>
    </source>
</evidence>